<accession>R7W5N1</accession>
<evidence type="ECO:0008006" key="3">
    <source>
        <dbReference type="Google" id="ProtNLM"/>
    </source>
</evidence>
<dbReference type="Gene3D" id="1.10.287.110">
    <property type="entry name" value="DnaJ domain"/>
    <property type="match status" value="1"/>
</dbReference>
<feature type="region of interest" description="Disordered" evidence="1">
    <location>
        <begin position="1"/>
        <end position="22"/>
    </location>
</feature>
<dbReference type="EnsemblPlants" id="EMT16332">
    <property type="protein sequence ID" value="EMT16332"/>
    <property type="gene ID" value="F775_23077"/>
</dbReference>
<sequence length="307" mass="32971">MAAAAATTTNGEEAAAKATRDKEVAAEEAYQRAELLYHAGNFPGACRHAQRAQQLFPALPGVANALAAYSIHAAAAAGRPGRPNWKDVLALEKQATPTRDTIRRQFLRLSLLVPPDKNASAAAEGAFKILRQACDTALMCAGDRKDASAASPQSSRPRSSAAGDTNADTNRNSPPAGAQHRPRRSTAGDTNADTNRNSPPAGTQHRPQRSAAGDTNADTNRNRPRRSAAGDTNADTGRNRPPTGAKGDGPRGYKWIYCWHCKREFGRQIGPVEELVGTACPRCNMRLRPPWDRKTLLDFTVLEAFAR</sequence>
<evidence type="ECO:0000313" key="2">
    <source>
        <dbReference type="EnsemblPlants" id="EMT16332"/>
    </source>
</evidence>
<dbReference type="InterPro" id="IPR036869">
    <property type="entry name" value="J_dom_sf"/>
</dbReference>
<organism evidence="2">
    <name type="scientific">Aegilops tauschii</name>
    <name type="common">Tausch's goatgrass</name>
    <name type="synonym">Aegilops squarrosa</name>
    <dbReference type="NCBI Taxonomy" id="37682"/>
    <lineage>
        <taxon>Eukaryota</taxon>
        <taxon>Viridiplantae</taxon>
        <taxon>Streptophyta</taxon>
        <taxon>Embryophyta</taxon>
        <taxon>Tracheophyta</taxon>
        <taxon>Spermatophyta</taxon>
        <taxon>Magnoliopsida</taxon>
        <taxon>Liliopsida</taxon>
        <taxon>Poales</taxon>
        <taxon>Poaceae</taxon>
        <taxon>BOP clade</taxon>
        <taxon>Pooideae</taxon>
        <taxon>Triticodae</taxon>
        <taxon>Triticeae</taxon>
        <taxon>Triticinae</taxon>
        <taxon>Aegilops</taxon>
    </lineage>
</organism>
<feature type="compositionally biased region" description="Low complexity" evidence="1">
    <location>
        <begin position="148"/>
        <end position="162"/>
    </location>
</feature>
<name>R7W5N1_AEGTA</name>
<dbReference type="PANTHER" id="PTHR44137">
    <property type="entry name" value="BNAC03G44070D PROTEIN"/>
    <property type="match status" value="1"/>
</dbReference>
<proteinExistence type="predicted"/>
<feature type="region of interest" description="Disordered" evidence="1">
    <location>
        <begin position="145"/>
        <end position="249"/>
    </location>
</feature>
<reference evidence="2" key="1">
    <citation type="submission" date="2015-06" db="UniProtKB">
        <authorList>
            <consortium name="EnsemblPlants"/>
        </authorList>
    </citation>
    <scope>IDENTIFICATION</scope>
</reference>
<dbReference type="SUPFAM" id="SSF46565">
    <property type="entry name" value="Chaperone J-domain"/>
    <property type="match status" value="1"/>
</dbReference>
<feature type="compositionally biased region" description="Polar residues" evidence="1">
    <location>
        <begin position="187"/>
        <end position="201"/>
    </location>
</feature>
<feature type="compositionally biased region" description="Low complexity" evidence="1">
    <location>
        <begin position="1"/>
        <end position="13"/>
    </location>
</feature>
<dbReference type="PANTHER" id="PTHR44137:SF63">
    <property type="entry name" value="OS10G0188200 PROTEIN"/>
    <property type="match status" value="1"/>
</dbReference>
<protein>
    <recommendedName>
        <fullName evidence="3">J domain-containing protein</fullName>
    </recommendedName>
</protein>
<dbReference type="AlphaFoldDB" id="R7W5N1"/>
<evidence type="ECO:0000256" key="1">
    <source>
        <dbReference type="SAM" id="MobiDB-lite"/>
    </source>
</evidence>